<name>A0A2T7F931_9POAL</name>
<feature type="region of interest" description="Disordered" evidence="1">
    <location>
        <begin position="1"/>
        <end position="27"/>
    </location>
</feature>
<sequence length="86" mass="8241">MNPLRWPAASARREATSSGEIDGSIQEEADAGVGGAAARLGAAAGLGAVAWQGAAAGRGGAGRGCRAWRAGLARHGGGAGRDGVAC</sequence>
<protein>
    <submittedName>
        <fullName evidence="2">Uncharacterized protein</fullName>
    </submittedName>
</protein>
<reference evidence="2 3" key="1">
    <citation type="submission" date="2018-04" db="EMBL/GenBank/DDBJ databases">
        <title>WGS assembly of Panicum hallii var. hallii HAL2.</title>
        <authorList>
            <person name="Lovell J."/>
            <person name="Jenkins J."/>
            <person name="Lowry D."/>
            <person name="Mamidi S."/>
            <person name="Sreedasyam A."/>
            <person name="Weng X."/>
            <person name="Barry K."/>
            <person name="Bonette J."/>
            <person name="Campitelli B."/>
            <person name="Daum C."/>
            <person name="Gordon S."/>
            <person name="Gould B."/>
            <person name="Lipzen A."/>
            <person name="MacQueen A."/>
            <person name="Palacio-Mejia J."/>
            <person name="Plott C."/>
            <person name="Shakirov E."/>
            <person name="Shu S."/>
            <person name="Yoshinaga Y."/>
            <person name="Zane M."/>
            <person name="Rokhsar D."/>
            <person name="Grimwood J."/>
            <person name="Schmutz J."/>
            <person name="Juenger T."/>
        </authorList>
    </citation>
    <scope>NUCLEOTIDE SEQUENCE [LARGE SCALE GENOMIC DNA]</scope>
    <source>
        <strain evidence="3">cv. HAL2</strain>
    </source>
</reference>
<dbReference type="EMBL" id="CM009749">
    <property type="protein sequence ID" value="PUZ76587.1"/>
    <property type="molecule type" value="Genomic_DNA"/>
</dbReference>
<dbReference type="Proteomes" id="UP000244336">
    <property type="component" value="Chromosome 1"/>
</dbReference>
<organism evidence="2 3">
    <name type="scientific">Panicum hallii var. hallii</name>
    <dbReference type="NCBI Taxonomy" id="1504633"/>
    <lineage>
        <taxon>Eukaryota</taxon>
        <taxon>Viridiplantae</taxon>
        <taxon>Streptophyta</taxon>
        <taxon>Embryophyta</taxon>
        <taxon>Tracheophyta</taxon>
        <taxon>Spermatophyta</taxon>
        <taxon>Magnoliopsida</taxon>
        <taxon>Liliopsida</taxon>
        <taxon>Poales</taxon>
        <taxon>Poaceae</taxon>
        <taxon>PACMAD clade</taxon>
        <taxon>Panicoideae</taxon>
        <taxon>Panicodae</taxon>
        <taxon>Paniceae</taxon>
        <taxon>Panicinae</taxon>
        <taxon>Panicum</taxon>
        <taxon>Panicum sect. Panicum</taxon>
    </lineage>
</organism>
<accession>A0A2T7F931</accession>
<keyword evidence="3" id="KW-1185">Reference proteome</keyword>
<gene>
    <name evidence="2" type="ORF">GQ55_1G302700</name>
</gene>
<proteinExistence type="predicted"/>
<evidence type="ECO:0000256" key="1">
    <source>
        <dbReference type="SAM" id="MobiDB-lite"/>
    </source>
</evidence>
<dbReference type="Gramene" id="PUZ76587">
    <property type="protein sequence ID" value="PUZ76587"/>
    <property type="gene ID" value="GQ55_1G302700"/>
</dbReference>
<evidence type="ECO:0000313" key="2">
    <source>
        <dbReference type="EMBL" id="PUZ76587.1"/>
    </source>
</evidence>
<evidence type="ECO:0000313" key="3">
    <source>
        <dbReference type="Proteomes" id="UP000244336"/>
    </source>
</evidence>
<dbReference type="AlphaFoldDB" id="A0A2T7F931"/>